<keyword evidence="3" id="KW-1185">Reference proteome</keyword>
<gene>
    <name evidence="2" type="ORF">QX99_01550</name>
</gene>
<proteinExistence type="predicted"/>
<dbReference type="EMBL" id="JWHU01000034">
    <property type="protein sequence ID" value="KIU19534.1"/>
    <property type="molecule type" value="Genomic_DNA"/>
</dbReference>
<comment type="caution">
    <text evidence="2">The sequence shown here is derived from an EMBL/GenBank/DDBJ whole genome shotgun (WGS) entry which is preliminary data.</text>
</comment>
<sequence>MKILVAVHKPYQMPKDPTYLPVMVGAALQEGYPANYTPDNTGQNMSEMNPFYNELTALYWAKYNLQDEDVIGLMHYRRYFGKKASHDLTDILTETDIRNALETADVLLPKQRNYYIETQKDHYFNAHNHEPYNVMREVIAEKYPDYLAAFDAMGNSTKAHLFNMSIMRQADFQEYTDFMFDVLKAVEERIPYLEYEGQERRVFGFLSERLMDTWVNTKQKRVMEFPLVTTEKTNWLDKGTQFLKRKFFKNANKKVHF</sequence>
<dbReference type="RefSeq" id="WP_043707406.1">
    <property type="nucleotide sequence ID" value="NZ_JALOCT010000001.1"/>
</dbReference>
<evidence type="ECO:0000313" key="2">
    <source>
        <dbReference type="EMBL" id="KIU19534.1"/>
    </source>
</evidence>
<dbReference type="eggNOG" id="COG1442">
    <property type="taxonomic scope" value="Bacteria"/>
</dbReference>
<evidence type="ECO:0000259" key="1">
    <source>
        <dbReference type="Pfam" id="PF14393"/>
    </source>
</evidence>
<dbReference type="Proteomes" id="UP000032287">
    <property type="component" value="Unassembled WGS sequence"/>
</dbReference>
<protein>
    <recommendedName>
        <fullName evidence="1">DUF4422 domain-containing protein</fullName>
    </recommendedName>
</protein>
<dbReference type="Pfam" id="PF14393">
    <property type="entry name" value="DUF4422"/>
    <property type="match status" value="1"/>
</dbReference>
<dbReference type="PATRIC" id="fig|137591.25.peg.1521"/>
<accession>A0A0D1JTJ4</accession>
<dbReference type="AlphaFoldDB" id="A0A0D1JTJ4"/>
<reference evidence="2" key="1">
    <citation type="journal article" date="2015" name="Microbiology (Mosc.)">
        <title>Genomics of the Weissella cibaria species with an examination of its metabolic traits.</title>
        <authorList>
            <person name="Lynch K.M."/>
            <person name="Lucid A."/>
            <person name="Arendt E.K."/>
            <person name="Sleator R.D."/>
            <person name="Lucey B."/>
            <person name="Coffey A."/>
        </authorList>
    </citation>
    <scope>NUCLEOTIDE SEQUENCE [LARGE SCALE GENOMIC DNA]</scope>
    <source>
        <strain evidence="2">MG1</strain>
    </source>
</reference>
<name>A0A0D1JTJ4_9LACO</name>
<evidence type="ECO:0000313" key="3">
    <source>
        <dbReference type="Proteomes" id="UP000032287"/>
    </source>
</evidence>
<dbReference type="InterPro" id="IPR025536">
    <property type="entry name" value="DUF4422"/>
</dbReference>
<feature type="domain" description="DUF4422" evidence="1">
    <location>
        <begin position="2"/>
        <end position="218"/>
    </location>
</feature>
<dbReference type="STRING" id="137591.AO080_09105"/>
<organism evidence="2 3">
    <name type="scientific">Weissella cibaria</name>
    <dbReference type="NCBI Taxonomy" id="137591"/>
    <lineage>
        <taxon>Bacteria</taxon>
        <taxon>Bacillati</taxon>
        <taxon>Bacillota</taxon>
        <taxon>Bacilli</taxon>
        <taxon>Lactobacillales</taxon>
        <taxon>Lactobacillaceae</taxon>
        <taxon>Weissella</taxon>
    </lineage>
</organism>